<reference evidence="2" key="2">
    <citation type="submission" date="2020-09" db="EMBL/GenBank/DDBJ databases">
        <authorList>
            <person name="Sun Q."/>
            <person name="Ohkuma M."/>
        </authorList>
    </citation>
    <scope>NUCLEOTIDE SEQUENCE</scope>
    <source>
        <strain evidence="2">JCM 4784</strain>
    </source>
</reference>
<name>A0A919DIQ0_9ACTN</name>
<feature type="compositionally biased region" description="Low complexity" evidence="1">
    <location>
        <begin position="61"/>
        <end position="74"/>
    </location>
</feature>
<reference evidence="2" key="1">
    <citation type="journal article" date="2014" name="Int. J. Syst. Evol. Microbiol.">
        <title>Complete genome sequence of Corynebacterium casei LMG S-19264T (=DSM 44701T), isolated from a smear-ripened cheese.</title>
        <authorList>
            <consortium name="US DOE Joint Genome Institute (JGI-PGF)"/>
            <person name="Walter F."/>
            <person name="Albersmeier A."/>
            <person name="Kalinowski J."/>
            <person name="Ruckert C."/>
        </authorList>
    </citation>
    <scope>NUCLEOTIDE SEQUENCE</scope>
    <source>
        <strain evidence="2">JCM 4784</strain>
    </source>
</reference>
<evidence type="ECO:0000313" key="2">
    <source>
        <dbReference type="EMBL" id="GHE51627.1"/>
    </source>
</evidence>
<evidence type="ECO:0000313" key="3">
    <source>
        <dbReference type="Proteomes" id="UP000608024"/>
    </source>
</evidence>
<comment type="caution">
    <text evidence="2">The sequence shown here is derived from an EMBL/GenBank/DDBJ whole genome shotgun (WGS) entry which is preliminary data.</text>
</comment>
<protein>
    <submittedName>
        <fullName evidence="2">Uncharacterized protein</fullName>
    </submittedName>
</protein>
<evidence type="ECO:0000256" key="1">
    <source>
        <dbReference type="SAM" id="MobiDB-lite"/>
    </source>
</evidence>
<keyword evidence="3" id="KW-1185">Reference proteome</keyword>
<sequence length="98" mass="10387">MEAVLAVDAEPVVEAELVVDAEPVVESVLVVAVVIGVSRSRRGLPRDRYASDSAPPGHSYPGLGPTLGLPEPGWRWGGRAPGPEAAARRPGRERRRGE</sequence>
<dbReference type="EMBL" id="BNBT01000022">
    <property type="protein sequence ID" value="GHE51627.1"/>
    <property type="molecule type" value="Genomic_DNA"/>
</dbReference>
<accession>A0A919DIQ0</accession>
<dbReference type="Proteomes" id="UP000608024">
    <property type="component" value="Unassembled WGS sequence"/>
</dbReference>
<organism evidence="2 3">
    <name type="scientific">Streptomyces longispororuber</name>
    <dbReference type="NCBI Taxonomy" id="68230"/>
    <lineage>
        <taxon>Bacteria</taxon>
        <taxon>Bacillati</taxon>
        <taxon>Actinomycetota</taxon>
        <taxon>Actinomycetes</taxon>
        <taxon>Kitasatosporales</taxon>
        <taxon>Streptomycetaceae</taxon>
        <taxon>Streptomyces</taxon>
    </lineage>
</organism>
<feature type="region of interest" description="Disordered" evidence="1">
    <location>
        <begin position="44"/>
        <end position="98"/>
    </location>
</feature>
<proteinExistence type="predicted"/>
<feature type="compositionally biased region" description="Basic residues" evidence="1">
    <location>
        <begin position="89"/>
        <end position="98"/>
    </location>
</feature>
<dbReference type="AlphaFoldDB" id="A0A919DIQ0"/>
<gene>
    <name evidence="2" type="ORF">GCM10018785_21750</name>
</gene>